<organism evidence="1 2">
    <name type="scientific">Globodera pallida</name>
    <name type="common">Potato cyst nematode worm</name>
    <name type="synonym">Heterodera pallida</name>
    <dbReference type="NCBI Taxonomy" id="36090"/>
    <lineage>
        <taxon>Eukaryota</taxon>
        <taxon>Metazoa</taxon>
        <taxon>Ecdysozoa</taxon>
        <taxon>Nematoda</taxon>
        <taxon>Chromadorea</taxon>
        <taxon>Rhabditida</taxon>
        <taxon>Tylenchina</taxon>
        <taxon>Tylenchomorpha</taxon>
        <taxon>Tylenchoidea</taxon>
        <taxon>Heteroderidae</taxon>
        <taxon>Heteroderinae</taxon>
        <taxon>Globodera</taxon>
    </lineage>
</organism>
<protein>
    <submittedName>
        <fullName evidence="2">Phlebovirus_G2 domain-containing protein</fullName>
    </submittedName>
</protein>
<sequence length="127" mass="14385">MTLSTTKLLIIDALLRRHCFQNKYWKKHANMPAAQCPCQWTKCIKTEAFKASRCCKEGYEYKCCVDPEQSIKIGQKEYDRTNPGTARKGSEDLQNETSRAFVALLTSTKAGWALSISAVKRNCAQTK</sequence>
<evidence type="ECO:0000313" key="1">
    <source>
        <dbReference type="Proteomes" id="UP000050741"/>
    </source>
</evidence>
<proteinExistence type="predicted"/>
<name>A0A183CLY7_GLOPA</name>
<dbReference type="AlphaFoldDB" id="A0A183CLY7"/>
<evidence type="ECO:0000313" key="2">
    <source>
        <dbReference type="WBParaSite" id="GPLIN_001389300"/>
    </source>
</evidence>
<reference evidence="2" key="2">
    <citation type="submission" date="2016-06" db="UniProtKB">
        <authorList>
            <consortium name="WormBaseParasite"/>
        </authorList>
    </citation>
    <scope>IDENTIFICATION</scope>
</reference>
<dbReference type="Proteomes" id="UP000050741">
    <property type="component" value="Unassembled WGS sequence"/>
</dbReference>
<keyword evidence="1" id="KW-1185">Reference proteome</keyword>
<dbReference type="WBParaSite" id="GPLIN_001389300">
    <property type="protein sequence ID" value="GPLIN_001389300"/>
    <property type="gene ID" value="GPLIN_001389300"/>
</dbReference>
<reference evidence="1" key="1">
    <citation type="submission" date="2014-05" db="EMBL/GenBank/DDBJ databases">
        <title>The genome and life-stage specific transcriptomes of Globodera pallida elucidate key aspects of plant parasitism by a cyst nematode.</title>
        <authorList>
            <person name="Cotton J.A."/>
            <person name="Lilley C.J."/>
            <person name="Jones L.M."/>
            <person name="Kikuchi T."/>
            <person name="Reid A.J."/>
            <person name="Thorpe P."/>
            <person name="Tsai I.J."/>
            <person name="Beasley H."/>
            <person name="Blok V."/>
            <person name="Cock P.J.A."/>
            <person name="Van den Akker S.E."/>
            <person name="Holroyd N."/>
            <person name="Hunt M."/>
            <person name="Mantelin S."/>
            <person name="Naghra H."/>
            <person name="Pain A."/>
            <person name="Palomares-Rius J.E."/>
            <person name="Zarowiecki M."/>
            <person name="Berriman M."/>
            <person name="Jones J.T."/>
            <person name="Urwin P.E."/>
        </authorList>
    </citation>
    <scope>NUCLEOTIDE SEQUENCE [LARGE SCALE GENOMIC DNA]</scope>
    <source>
        <strain evidence="1">Lindley</strain>
    </source>
</reference>
<accession>A0A183CLY7</accession>